<accession>A0AAP0BJW0</accession>
<organism evidence="1 2">
    <name type="scientific">Platanthera zijinensis</name>
    <dbReference type="NCBI Taxonomy" id="2320716"/>
    <lineage>
        <taxon>Eukaryota</taxon>
        <taxon>Viridiplantae</taxon>
        <taxon>Streptophyta</taxon>
        <taxon>Embryophyta</taxon>
        <taxon>Tracheophyta</taxon>
        <taxon>Spermatophyta</taxon>
        <taxon>Magnoliopsida</taxon>
        <taxon>Liliopsida</taxon>
        <taxon>Asparagales</taxon>
        <taxon>Orchidaceae</taxon>
        <taxon>Orchidoideae</taxon>
        <taxon>Orchideae</taxon>
        <taxon>Orchidinae</taxon>
        <taxon>Platanthera</taxon>
    </lineage>
</organism>
<gene>
    <name evidence="1" type="primary">PCMP-H77</name>
    <name evidence="1" type="ORF">KSP39_PZI010625</name>
</gene>
<dbReference type="Proteomes" id="UP001418222">
    <property type="component" value="Unassembled WGS sequence"/>
</dbReference>
<sequence>MSNIYAEAGRWHGVEDLRTAMMGCGIPKQPGCTQIELNLLHSRQPGSRHPGGGGGVR</sequence>
<proteinExistence type="predicted"/>
<comment type="caution">
    <text evidence="1">The sequence shown here is derived from an EMBL/GenBank/DDBJ whole genome shotgun (WGS) entry which is preliminary data.</text>
</comment>
<protein>
    <submittedName>
        <fullName evidence="1">Pentatricopeptide repeat-containing protein</fullName>
    </submittedName>
</protein>
<keyword evidence="2" id="KW-1185">Reference proteome</keyword>
<dbReference type="EMBL" id="JBBWWQ010000008">
    <property type="protein sequence ID" value="KAK8940960.1"/>
    <property type="molecule type" value="Genomic_DNA"/>
</dbReference>
<evidence type="ECO:0000313" key="1">
    <source>
        <dbReference type="EMBL" id="KAK8940960.1"/>
    </source>
</evidence>
<dbReference type="AlphaFoldDB" id="A0AAP0BJW0"/>
<dbReference type="Pfam" id="PF20431">
    <property type="entry name" value="E_motif"/>
    <property type="match status" value="1"/>
</dbReference>
<name>A0AAP0BJW0_9ASPA</name>
<dbReference type="InterPro" id="IPR046848">
    <property type="entry name" value="E_motif"/>
</dbReference>
<evidence type="ECO:0000313" key="2">
    <source>
        <dbReference type="Proteomes" id="UP001418222"/>
    </source>
</evidence>
<reference evidence="1 2" key="1">
    <citation type="journal article" date="2022" name="Nat. Plants">
        <title>Genomes of leafy and leafless Platanthera orchids illuminate the evolution of mycoheterotrophy.</title>
        <authorList>
            <person name="Li M.H."/>
            <person name="Liu K.W."/>
            <person name="Li Z."/>
            <person name="Lu H.C."/>
            <person name="Ye Q.L."/>
            <person name="Zhang D."/>
            <person name="Wang J.Y."/>
            <person name="Li Y.F."/>
            <person name="Zhong Z.M."/>
            <person name="Liu X."/>
            <person name="Yu X."/>
            <person name="Liu D.K."/>
            <person name="Tu X.D."/>
            <person name="Liu B."/>
            <person name="Hao Y."/>
            <person name="Liao X.Y."/>
            <person name="Jiang Y.T."/>
            <person name="Sun W.H."/>
            <person name="Chen J."/>
            <person name="Chen Y.Q."/>
            <person name="Ai Y."/>
            <person name="Zhai J.W."/>
            <person name="Wu S.S."/>
            <person name="Zhou Z."/>
            <person name="Hsiao Y.Y."/>
            <person name="Wu W.L."/>
            <person name="Chen Y.Y."/>
            <person name="Lin Y.F."/>
            <person name="Hsu J.L."/>
            <person name="Li C.Y."/>
            <person name="Wang Z.W."/>
            <person name="Zhao X."/>
            <person name="Zhong W.Y."/>
            <person name="Ma X.K."/>
            <person name="Ma L."/>
            <person name="Huang J."/>
            <person name="Chen G.Z."/>
            <person name="Huang M.Z."/>
            <person name="Huang L."/>
            <person name="Peng D.H."/>
            <person name="Luo Y.B."/>
            <person name="Zou S.Q."/>
            <person name="Chen S.P."/>
            <person name="Lan S."/>
            <person name="Tsai W.C."/>
            <person name="Van de Peer Y."/>
            <person name="Liu Z.J."/>
        </authorList>
    </citation>
    <scope>NUCLEOTIDE SEQUENCE [LARGE SCALE GENOMIC DNA]</scope>
    <source>
        <strain evidence="1">Lor287</strain>
    </source>
</reference>